<dbReference type="CDD" id="cd17932">
    <property type="entry name" value="DEXQc_UvrD"/>
    <property type="match status" value="1"/>
</dbReference>
<evidence type="ECO:0000256" key="12">
    <source>
        <dbReference type="PROSITE-ProRule" id="PRU00560"/>
    </source>
</evidence>
<keyword evidence="2 12" id="KW-0547">Nucleotide-binding</keyword>
<dbReference type="EC" id="5.6.2.4" evidence="9"/>
<dbReference type="PROSITE" id="PS51198">
    <property type="entry name" value="UVRD_HELICASE_ATP_BIND"/>
    <property type="match status" value="1"/>
</dbReference>
<keyword evidence="4 12" id="KW-0347">Helicase</keyword>
<evidence type="ECO:0000256" key="10">
    <source>
        <dbReference type="ARBA" id="ARBA00034923"/>
    </source>
</evidence>
<proteinExistence type="inferred from homology"/>
<organism evidence="15 16">
    <name type="scientific">Sulfurimonas lithotrophica</name>
    <dbReference type="NCBI Taxonomy" id="2590022"/>
    <lineage>
        <taxon>Bacteria</taxon>
        <taxon>Pseudomonadati</taxon>
        <taxon>Campylobacterota</taxon>
        <taxon>Epsilonproteobacteria</taxon>
        <taxon>Campylobacterales</taxon>
        <taxon>Sulfurimonadaceae</taxon>
        <taxon>Sulfurimonas</taxon>
    </lineage>
</organism>
<dbReference type="Pfam" id="PF13361">
    <property type="entry name" value="UvrD_C"/>
    <property type="match status" value="1"/>
</dbReference>
<evidence type="ECO:0000256" key="9">
    <source>
        <dbReference type="ARBA" id="ARBA00034808"/>
    </source>
</evidence>
<keyword evidence="3 12" id="KW-0378">Hydrolase</keyword>
<dbReference type="PROSITE" id="PS51217">
    <property type="entry name" value="UVRD_HELICASE_CTER"/>
    <property type="match status" value="1"/>
</dbReference>
<dbReference type="GO" id="GO:0005829">
    <property type="term" value="C:cytosol"/>
    <property type="evidence" value="ECO:0007669"/>
    <property type="project" value="TreeGrafter"/>
</dbReference>
<dbReference type="InterPro" id="IPR013986">
    <property type="entry name" value="DExx_box_DNA_helicase_dom_sf"/>
</dbReference>
<evidence type="ECO:0000256" key="3">
    <source>
        <dbReference type="ARBA" id="ARBA00022801"/>
    </source>
</evidence>
<feature type="domain" description="UvrD-like helicase C-terminal" evidence="14">
    <location>
        <begin position="279"/>
        <end position="601"/>
    </location>
</feature>
<dbReference type="RefSeq" id="WP_152307625.1">
    <property type="nucleotide sequence ID" value="NZ_CP043617.1"/>
</dbReference>
<evidence type="ECO:0000256" key="1">
    <source>
        <dbReference type="ARBA" id="ARBA00009922"/>
    </source>
</evidence>
<evidence type="ECO:0000256" key="5">
    <source>
        <dbReference type="ARBA" id="ARBA00022840"/>
    </source>
</evidence>
<dbReference type="GO" id="GO:0005524">
    <property type="term" value="F:ATP binding"/>
    <property type="evidence" value="ECO:0007669"/>
    <property type="project" value="UniProtKB-UniRule"/>
</dbReference>
<dbReference type="Proteomes" id="UP000326944">
    <property type="component" value="Chromosome"/>
</dbReference>
<comment type="similarity">
    <text evidence="1">Belongs to the helicase family. UvrD subfamily.</text>
</comment>
<dbReference type="OrthoDB" id="9810135at2"/>
<feature type="domain" description="UvrD-like helicase ATP-binding" evidence="13">
    <location>
        <begin position="4"/>
        <end position="278"/>
    </location>
</feature>
<evidence type="ECO:0000256" key="8">
    <source>
        <dbReference type="ARBA" id="ARBA00034617"/>
    </source>
</evidence>
<evidence type="ECO:0000313" key="16">
    <source>
        <dbReference type="Proteomes" id="UP000326944"/>
    </source>
</evidence>
<gene>
    <name evidence="15" type="ORF">FJR48_08005</name>
</gene>
<dbReference type="Gene3D" id="1.10.10.160">
    <property type="match status" value="1"/>
</dbReference>
<dbReference type="InterPro" id="IPR027417">
    <property type="entry name" value="P-loop_NTPase"/>
</dbReference>
<dbReference type="GO" id="GO:0003677">
    <property type="term" value="F:DNA binding"/>
    <property type="evidence" value="ECO:0007669"/>
    <property type="project" value="UniProtKB-KW"/>
</dbReference>
<comment type="catalytic activity">
    <reaction evidence="8">
        <text>Couples ATP hydrolysis with the unwinding of duplex DNA by translocating in the 3'-5' direction.</text>
        <dbReference type="EC" id="5.6.2.4"/>
    </reaction>
</comment>
<keyword evidence="6" id="KW-0238">DNA-binding</keyword>
<evidence type="ECO:0000256" key="4">
    <source>
        <dbReference type="ARBA" id="ARBA00022806"/>
    </source>
</evidence>
<reference evidence="15 16" key="1">
    <citation type="submission" date="2019-09" db="EMBL/GenBank/DDBJ databases">
        <title>Sulfurimonas gotlandica sp. nov., a chemoautotrophic and psychrotolerant epsilonproteobacterium isolated from a pelagic redoxcline, and an emended description of the genus Sulfurimonas.</title>
        <authorList>
            <person name="Wang S."/>
            <person name="Jiang L."/>
            <person name="Shao S."/>
        </authorList>
    </citation>
    <scope>NUCLEOTIDE SEQUENCE [LARGE SCALE GENOMIC DNA]</scope>
    <source>
        <strain evidence="15 16">GYSZ_1</strain>
    </source>
</reference>
<dbReference type="InterPro" id="IPR014017">
    <property type="entry name" value="DNA_helicase_UvrD-like_C"/>
</dbReference>
<dbReference type="EMBL" id="CP043617">
    <property type="protein sequence ID" value="QFR49678.1"/>
    <property type="molecule type" value="Genomic_DNA"/>
</dbReference>
<dbReference type="Gene3D" id="1.10.486.10">
    <property type="entry name" value="PCRA, domain 4"/>
    <property type="match status" value="2"/>
</dbReference>
<evidence type="ECO:0000259" key="14">
    <source>
        <dbReference type="PROSITE" id="PS51217"/>
    </source>
</evidence>
<dbReference type="InterPro" id="IPR000212">
    <property type="entry name" value="DNA_helicase_UvrD/REP"/>
</dbReference>
<keyword evidence="16" id="KW-1185">Reference proteome</keyword>
<dbReference type="GO" id="GO:0033202">
    <property type="term" value="C:DNA helicase complex"/>
    <property type="evidence" value="ECO:0007669"/>
    <property type="project" value="TreeGrafter"/>
</dbReference>
<evidence type="ECO:0000259" key="13">
    <source>
        <dbReference type="PROSITE" id="PS51198"/>
    </source>
</evidence>
<evidence type="ECO:0000256" key="11">
    <source>
        <dbReference type="ARBA" id="ARBA00048988"/>
    </source>
</evidence>
<sequence length="696" mass="79468">MPLSRLNKEQYNAASSEDHQNLIIASAGTGKTSTIVGRIAHLLNSGVKPNEILLLTFTNKAAAEMVSRVAEYFGKDVAGKIDAGTFHAVSYRWLKKFDKKVVLKQQRELKTLFRSVFEKRTFMNIDAEVQPYGGNYLYDLYSFYQNTELTQDFENWIIDNYPEHELFALIYADVVDEFEKLKQEYGFVNFNDLLLNFRDMCKTKELGYKEVLVDEYQDTNALQGTIIDAMNPPSLFCVGDYDQSIYAFNGADITIIGSFNKKFPDAKVHTLTKNYRSSPLILSLASKVIEHNERIYPKQLEVTRKGEFENPKLLAYDELFDQYHAIATKIRDSMTPHEDIAVIFRNNSTADGIEVGLRELGIACKRKGGTSFFDAREVKAVLDLYTLLINESDMMAFIHVFEFARGIGSAMAKEMYLALKNVGAGSIFHGLYAPDESMSNPFEKRKLNHQLGLFDDFLELGAVGKFAKLGFEAKFMKNPVLKHPKLTKDSATFLHNFYVLFRALKGIKQPKTIVKKIYESELFRYISDVLSTKRATLKDSTVDEKQKSESLTKIKRKMLLLEELSHPYDNHERFLNAMILGSSDLTQGEGVNLLSVHASKGLEYKEVYVIDLMDGRFPNRKLMQRGGSLDEERRLFYVAVTRAKDILYLSYAKYDKIKKTNFVASQFLYEAGLVAKDENYRALVQKELDKLDEDGA</sequence>
<dbReference type="SUPFAM" id="SSF52540">
    <property type="entry name" value="P-loop containing nucleoside triphosphate hydrolases"/>
    <property type="match status" value="1"/>
</dbReference>
<keyword evidence="7" id="KW-0413">Isomerase</keyword>
<dbReference type="AlphaFoldDB" id="A0A5P8P1R7"/>
<evidence type="ECO:0000256" key="2">
    <source>
        <dbReference type="ARBA" id="ARBA00022741"/>
    </source>
</evidence>
<comment type="catalytic activity">
    <reaction evidence="11">
        <text>ATP + H2O = ADP + phosphate + H(+)</text>
        <dbReference type="Rhea" id="RHEA:13065"/>
        <dbReference type="ChEBI" id="CHEBI:15377"/>
        <dbReference type="ChEBI" id="CHEBI:15378"/>
        <dbReference type="ChEBI" id="CHEBI:30616"/>
        <dbReference type="ChEBI" id="CHEBI:43474"/>
        <dbReference type="ChEBI" id="CHEBI:456216"/>
        <dbReference type="EC" id="5.6.2.4"/>
    </reaction>
</comment>
<evidence type="ECO:0000313" key="15">
    <source>
        <dbReference type="EMBL" id="QFR49678.1"/>
    </source>
</evidence>
<dbReference type="GO" id="GO:0016887">
    <property type="term" value="F:ATP hydrolysis activity"/>
    <property type="evidence" value="ECO:0007669"/>
    <property type="project" value="RHEA"/>
</dbReference>
<dbReference type="GO" id="GO:0043138">
    <property type="term" value="F:3'-5' DNA helicase activity"/>
    <property type="evidence" value="ECO:0007669"/>
    <property type="project" value="UniProtKB-EC"/>
</dbReference>
<dbReference type="PANTHER" id="PTHR11070">
    <property type="entry name" value="UVRD / RECB / PCRA DNA HELICASE FAMILY MEMBER"/>
    <property type="match status" value="1"/>
</dbReference>
<name>A0A5P8P1R7_9BACT</name>
<dbReference type="Pfam" id="PF00580">
    <property type="entry name" value="UvrD-helicase"/>
    <property type="match status" value="1"/>
</dbReference>
<feature type="binding site" evidence="12">
    <location>
        <begin position="25"/>
        <end position="32"/>
    </location>
    <ligand>
        <name>ATP</name>
        <dbReference type="ChEBI" id="CHEBI:30616"/>
    </ligand>
</feature>
<evidence type="ECO:0000256" key="7">
    <source>
        <dbReference type="ARBA" id="ARBA00023235"/>
    </source>
</evidence>
<dbReference type="PANTHER" id="PTHR11070:SF2">
    <property type="entry name" value="ATP-DEPENDENT DNA HELICASE SRS2"/>
    <property type="match status" value="1"/>
</dbReference>
<dbReference type="KEGG" id="sulg:FJR48_08005"/>
<keyword evidence="5 12" id="KW-0067">ATP-binding</keyword>
<protein>
    <recommendedName>
        <fullName evidence="9">DNA 3'-5' helicase</fullName>
        <ecNumber evidence="9">5.6.2.4</ecNumber>
    </recommendedName>
    <alternativeName>
        <fullName evidence="10">DNA 3'-5' helicase II</fullName>
    </alternativeName>
</protein>
<accession>A0A5P8P1R7</accession>
<dbReference type="InterPro" id="IPR014016">
    <property type="entry name" value="UvrD-like_ATP-bd"/>
</dbReference>
<dbReference type="Gene3D" id="3.40.50.300">
    <property type="entry name" value="P-loop containing nucleotide triphosphate hydrolases"/>
    <property type="match status" value="3"/>
</dbReference>
<dbReference type="GO" id="GO:0000725">
    <property type="term" value="P:recombinational repair"/>
    <property type="evidence" value="ECO:0007669"/>
    <property type="project" value="TreeGrafter"/>
</dbReference>
<evidence type="ECO:0000256" key="6">
    <source>
        <dbReference type="ARBA" id="ARBA00023125"/>
    </source>
</evidence>